<reference evidence="5 7" key="2">
    <citation type="submission" date="2019-03" db="EMBL/GenBank/DDBJ databases">
        <title>Genomic Encyclopedia of Type Strains, Phase IV (KMG-IV): sequencing the most valuable type-strain genomes for metagenomic binning, comparative biology and taxonomic classification.</title>
        <authorList>
            <person name="Goeker M."/>
        </authorList>
    </citation>
    <scope>NUCLEOTIDE SEQUENCE [LARGE SCALE GENOMIC DNA]</scope>
    <source>
        <strain evidence="5 7">DSM 15264</strain>
    </source>
</reference>
<proteinExistence type="inferred from homology"/>
<dbReference type="Gene3D" id="1.20.58.760">
    <property type="entry name" value="Peptidase M41"/>
    <property type="match status" value="1"/>
</dbReference>
<dbReference type="InterPro" id="IPR003959">
    <property type="entry name" value="ATPase_AAA_core"/>
</dbReference>
<dbReference type="EMBL" id="SLXF01000002">
    <property type="protein sequence ID" value="TCP08623.1"/>
    <property type="molecule type" value="Genomic_DNA"/>
</dbReference>
<dbReference type="AlphaFoldDB" id="A0A2S5T9C7"/>
<keyword evidence="5" id="KW-0645">Protease</keyword>
<dbReference type="InterPro" id="IPR027417">
    <property type="entry name" value="P-loop_NTPase"/>
</dbReference>
<dbReference type="Pfam" id="PF00004">
    <property type="entry name" value="AAA"/>
    <property type="match status" value="1"/>
</dbReference>
<dbReference type="Pfam" id="PF01434">
    <property type="entry name" value="Peptidase_M41"/>
    <property type="match status" value="1"/>
</dbReference>
<dbReference type="GO" id="GO:0004176">
    <property type="term" value="F:ATP-dependent peptidase activity"/>
    <property type="evidence" value="ECO:0007669"/>
    <property type="project" value="InterPro"/>
</dbReference>
<comment type="caution">
    <text evidence="4">The sequence shown here is derived from an EMBL/GenBank/DDBJ whole genome shotgun (WGS) entry which is preliminary data.</text>
</comment>
<evidence type="ECO:0000313" key="7">
    <source>
        <dbReference type="Proteomes" id="UP000294772"/>
    </source>
</evidence>
<dbReference type="PANTHER" id="PTHR23076:SF97">
    <property type="entry name" value="ATP-DEPENDENT ZINC METALLOPROTEASE YME1L1"/>
    <property type="match status" value="1"/>
</dbReference>
<dbReference type="InterPro" id="IPR000642">
    <property type="entry name" value="Peptidase_M41"/>
</dbReference>
<feature type="coiled-coil region" evidence="2">
    <location>
        <begin position="567"/>
        <end position="594"/>
    </location>
</feature>
<dbReference type="SUPFAM" id="SSF52540">
    <property type="entry name" value="P-loop containing nucleoside triphosphate hydrolases"/>
    <property type="match status" value="1"/>
</dbReference>
<keyword evidence="6" id="KW-1185">Reference proteome</keyword>
<dbReference type="InterPro" id="IPR003960">
    <property type="entry name" value="ATPase_AAA_CS"/>
</dbReference>
<dbReference type="Gene3D" id="3.40.50.300">
    <property type="entry name" value="P-loop containing nucleotide triphosphate hydrolases"/>
    <property type="match status" value="1"/>
</dbReference>
<dbReference type="EMBL" id="PSNY01000001">
    <property type="protein sequence ID" value="PPE71532.1"/>
    <property type="molecule type" value="Genomic_DNA"/>
</dbReference>
<dbReference type="SUPFAM" id="SSF140990">
    <property type="entry name" value="FtsH protease domain-like"/>
    <property type="match status" value="1"/>
</dbReference>
<dbReference type="GO" id="GO:0016887">
    <property type="term" value="F:ATP hydrolysis activity"/>
    <property type="evidence" value="ECO:0007669"/>
    <property type="project" value="InterPro"/>
</dbReference>
<dbReference type="PROSITE" id="PS00674">
    <property type="entry name" value="AAA"/>
    <property type="match status" value="1"/>
</dbReference>
<dbReference type="InterPro" id="IPR003593">
    <property type="entry name" value="AAA+_ATPase"/>
</dbReference>
<dbReference type="Proteomes" id="UP000294772">
    <property type="component" value="Unassembled WGS sequence"/>
</dbReference>
<evidence type="ECO:0000256" key="2">
    <source>
        <dbReference type="SAM" id="Coils"/>
    </source>
</evidence>
<reference evidence="4 6" key="1">
    <citation type="submission" date="2018-02" db="EMBL/GenBank/DDBJ databases">
        <title>Reclassifiation of [Polyangium] brachysporum DSM 7029 as Guopingzhaonella breviflexa gen. nov., sp. nov., a member of the family Comamonadaceae.</title>
        <authorList>
            <person name="Tang B."/>
        </authorList>
    </citation>
    <scope>NUCLEOTIDE SEQUENCE [LARGE SCALE GENOMIC DNA]</scope>
    <source>
        <strain evidence="4 6">DSM 15344</strain>
    </source>
</reference>
<dbReference type="Proteomes" id="UP000239406">
    <property type="component" value="Unassembled WGS sequence"/>
</dbReference>
<feature type="domain" description="AAA+ ATPase" evidence="3">
    <location>
        <begin position="216"/>
        <end position="356"/>
    </location>
</feature>
<name>A0A2S5T9C7_9BURK</name>
<keyword evidence="4" id="KW-0132">Cell division</keyword>
<dbReference type="RefSeq" id="WP_104355724.1">
    <property type="nucleotide sequence ID" value="NZ_CALFFA010000001.1"/>
</dbReference>
<dbReference type="GO" id="GO:0004222">
    <property type="term" value="F:metalloendopeptidase activity"/>
    <property type="evidence" value="ECO:0007669"/>
    <property type="project" value="InterPro"/>
</dbReference>
<gene>
    <name evidence="4" type="ORF">C1702_00590</name>
    <name evidence="5" type="ORF">EV676_102131</name>
</gene>
<protein>
    <submittedName>
        <fullName evidence="5">Cell division protease FtsH</fullName>
    </submittedName>
    <submittedName>
        <fullName evidence="4">Cell division protein</fullName>
    </submittedName>
</protein>
<keyword evidence="4" id="KW-0131">Cell cycle</keyword>
<comment type="similarity">
    <text evidence="1">Belongs to the AAA ATPase family.</text>
</comment>
<dbReference type="GO" id="GO:0005524">
    <property type="term" value="F:ATP binding"/>
    <property type="evidence" value="ECO:0007669"/>
    <property type="project" value="UniProtKB-KW"/>
</dbReference>
<dbReference type="OrthoDB" id="9809379at2"/>
<dbReference type="GO" id="GO:0051301">
    <property type="term" value="P:cell division"/>
    <property type="evidence" value="ECO:0007669"/>
    <property type="project" value="UniProtKB-KW"/>
</dbReference>
<evidence type="ECO:0000313" key="6">
    <source>
        <dbReference type="Proteomes" id="UP000239406"/>
    </source>
</evidence>
<evidence type="ECO:0000313" key="4">
    <source>
        <dbReference type="EMBL" id="PPE71532.1"/>
    </source>
</evidence>
<sequence length="640" mass="68627">MKPFKTWPRWARYLAGTAAGILVLAAAIAVDYHTGTASPGQKTELAQQFEREARSWLDHPRDVSEFEQALQQGRVQAVGVDGQRVFVTTRGGERYSTRLLSAQEGLPARLEALSREHGFALTPIDVDERSTTARLADSASQVIQRLAGLLTVAVMALLAVYLVRQTQGAGGKAQLAEKPDTRFDDVIGAAEAKAALQQVTAFMRQPDKYLALGARPPRGVLLEGPPGTGKTLLARALAGECGANFIAVDGSYFSSMFYGAGIGKVRELFATARKHAPCIVFIDEFDGIGRRAAGSKVAAGQSEENRIINKLLVEMDGFSPSDNVVVVGATNHVGNVDEALKRPGRFDLVARVGLPNVNDRHALFRLCLSRVKAASGIDVEALARSSASLSHADITNVVNRATVLAAEADSPAVTQEHLHRALETHQLGGEVSSVKAMFTPEARHRIAIHESGHAIVAHVLAAGTVERVTIEPRGHALGVTFVTRPNEVPLYGEQELQARLGMMLAGREAELMTFGNTTSGASDDLKRASELAIEMVSSMGFSSEFGLLSLQGVPERLVGPHIQDKVLAEARALLERAQARCREALHQHRDALHRLTEALLRDETVSGVALRALLPQPQAQALPHAPALRVAMDGAASRSL</sequence>
<dbReference type="GO" id="GO:0006508">
    <property type="term" value="P:proteolysis"/>
    <property type="evidence" value="ECO:0007669"/>
    <property type="project" value="UniProtKB-KW"/>
</dbReference>
<dbReference type="Gene3D" id="1.10.8.60">
    <property type="match status" value="1"/>
</dbReference>
<dbReference type="SMART" id="SM00382">
    <property type="entry name" value="AAA"/>
    <property type="match status" value="1"/>
</dbReference>
<keyword evidence="1" id="KW-0067">ATP-binding</keyword>
<organism evidence="4 6">
    <name type="scientific">Caldimonas thermodepolymerans</name>
    <dbReference type="NCBI Taxonomy" id="215580"/>
    <lineage>
        <taxon>Bacteria</taxon>
        <taxon>Pseudomonadati</taxon>
        <taxon>Pseudomonadota</taxon>
        <taxon>Betaproteobacteria</taxon>
        <taxon>Burkholderiales</taxon>
        <taxon>Sphaerotilaceae</taxon>
        <taxon>Caldimonas</taxon>
    </lineage>
</organism>
<evidence type="ECO:0000313" key="5">
    <source>
        <dbReference type="EMBL" id="TCP08623.1"/>
    </source>
</evidence>
<keyword evidence="5" id="KW-0378">Hydrolase</keyword>
<keyword evidence="1" id="KW-0547">Nucleotide-binding</keyword>
<dbReference type="PANTHER" id="PTHR23076">
    <property type="entry name" value="METALLOPROTEASE M41 FTSH"/>
    <property type="match status" value="1"/>
</dbReference>
<evidence type="ECO:0000256" key="1">
    <source>
        <dbReference type="RuleBase" id="RU003651"/>
    </source>
</evidence>
<dbReference type="FunFam" id="3.40.50.300:FF:002568">
    <property type="entry name" value="Cell division protein (FtsH)"/>
    <property type="match status" value="1"/>
</dbReference>
<keyword evidence="2" id="KW-0175">Coiled coil</keyword>
<accession>A0A2S5T9C7</accession>
<evidence type="ECO:0000259" key="3">
    <source>
        <dbReference type="SMART" id="SM00382"/>
    </source>
</evidence>
<dbReference type="InterPro" id="IPR037219">
    <property type="entry name" value="Peptidase_M41-like"/>
</dbReference>